<keyword evidence="3" id="KW-1185">Reference proteome</keyword>
<dbReference type="Proteomes" id="UP000001022">
    <property type="component" value="Chromosome"/>
</dbReference>
<evidence type="ECO:0000313" key="3">
    <source>
        <dbReference type="Proteomes" id="UP000001022"/>
    </source>
</evidence>
<dbReference type="NCBIfam" id="NF040582">
    <property type="entry name" value="STY4528_fam"/>
    <property type="match status" value="1"/>
</dbReference>
<organism evidence="2 3">
    <name type="scientific">Haemophilus ducreyi (strain 35000HP / ATCC 700724)</name>
    <dbReference type="NCBI Taxonomy" id="233412"/>
    <lineage>
        <taxon>Bacteria</taxon>
        <taxon>Pseudomonadati</taxon>
        <taxon>Pseudomonadota</taxon>
        <taxon>Gammaproteobacteria</taxon>
        <taxon>Pasteurellales</taxon>
        <taxon>Pasteurellaceae</taxon>
        <taxon>Haemophilus</taxon>
    </lineage>
</organism>
<accession>Q7VMK7</accession>
<dbReference type="HOGENOM" id="CLU_1088885_0_0_6"/>
<dbReference type="AlphaFoldDB" id="Q7VMK7"/>
<gene>
    <name evidence="2" type="ordered locus">HD_0968</name>
</gene>
<feature type="region of interest" description="Disordered" evidence="1">
    <location>
        <begin position="212"/>
        <end position="240"/>
    </location>
</feature>
<dbReference type="RefSeq" id="WP_010944899.1">
    <property type="nucleotide sequence ID" value="NC_002940.2"/>
</dbReference>
<protein>
    <submittedName>
        <fullName evidence="2">Uncharacterized protein</fullName>
    </submittedName>
</protein>
<dbReference type="InterPro" id="IPR047749">
    <property type="entry name" value="STY4528-like"/>
</dbReference>
<dbReference type="EMBL" id="AE017143">
    <property type="protein sequence ID" value="AAP95849.1"/>
    <property type="molecule type" value="Genomic_DNA"/>
</dbReference>
<dbReference type="eggNOG" id="ENOG502Z7Q1">
    <property type="taxonomic scope" value="Bacteria"/>
</dbReference>
<evidence type="ECO:0000256" key="1">
    <source>
        <dbReference type="SAM" id="MobiDB-lite"/>
    </source>
</evidence>
<reference evidence="3" key="1">
    <citation type="submission" date="2003-06" db="EMBL/GenBank/DDBJ databases">
        <title>The complete genome sequence of Haemophilus ducreyi.</title>
        <authorList>
            <person name="Munson R.S. Jr."/>
            <person name="Ray W.C."/>
            <person name="Mahairas G."/>
            <person name="Sabo P."/>
            <person name="Mungur R."/>
            <person name="Johnson L."/>
            <person name="Nguyen D."/>
            <person name="Wang J."/>
            <person name="Forst C."/>
            <person name="Hood L."/>
        </authorList>
    </citation>
    <scope>NUCLEOTIDE SEQUENCE [LARGE SCALE GENOMIC DNA]</scope>
    <source>
        <strain evidence="3">35000HP / ATCC 700724</strain>
    </source>
</reference>
<dbReference type="KEGG" id="hdu:HD_0968"/>
<sequence length="255" mass="30036">MNMINPTQLKENGLLFFGNQHETVPTRLLFDPYLTSRAKLAWQLIKYKAREFKTGLFPSYDILGQLLSDKTYAEGKLSRKLVSQTLLLLQLTRWLTLCETVRNEQGQVMGNVYLLHDEPMPIVDTIQLNNDYLKLLENAANHRDITVRNVANHIIDNLHADPTQWHYVSHIDWIQARFNAYQQRIQQEDEIPLEQQHQLRQLPQNILSSHTELSQKERELSKNIQSSQMELSKKSQRSHTELSDSVQYKYEYLYK</sequence>
<evidence type="ECO:0000313" key="2">
    <source>
        <dbReference type="EMBL" id="AAP95849.1"/>
    </source>
</evidence>
<name>Q7VMK7_HAEDU</name>
<dbReference type="STRING" id="233412.HD_0968"/>
<proteinExistence type="predicted"/>